<dbReference type="Pfam" id="PF10926">
    <property type="entry name" value="DUF2800"/>
    <property type="match status" value="1"/>
</dbReference>
<gene>
    <name evidence="2" type="ORF">BJP51_19055</name>
</gene>
<dbReference type="AlphaFoldDB" id="A0A1R0X9K9"/>
<reference evidence="2 3" key="1">
    <citation type="submission" date="2016-10" db="EMBL/GenBank/DDBJ databases">
        <title>Paenibacillus species isolates.</title>
        <authorList>
            <person name="Beno S.M."/>
        </authorList>
    </citation>
    <scope>NUCLEOTIDE SEQUENCE [LARGE SCALE GENOMIC DNA]</scope>
    <source>
        <strain evidence="2 3">FSL H7-0604</strain>
    </source>
</reference>
<feature type="region of interest" description="Disordered" evidence="1">
    <location>
        <begin position="369"/>
        <end position="393"/>
    </location>
</feature>
<accession>A0A1R0X9K9</accession>
<organism evidence="2 3">
    <name type="scientific">Paenibacillus odorifer</name>
    <dbReference type="NCBI Taxonomy" id="189426"/>
    <lineage>
        <taxon>Bacteria</taxon>
        <taxon>Bacillati</taxon>
        <taxon>Bacillota</taxon>
        <taxon>Bacilli</taxon>
        <taxon>Bacillales</taxon>
        <taxon>Paenibacillaceae</taxon>
        <taxon>Paenibacillus</taxon>
    </lineage>
</organism>
<name>A0A1R0X9K9_9BACL</name>
<evidence type="ECO:0008006" key="4">
    <source>
        <dbReference type="Google" id="ProtNLM"/>
    </source>
</evidence>
<dbReference type="InterPro" id="IPR011604">
    <property type="entry name" value="PDDEXK-like_dom_sf"/>
</dbReference>
<evidence type="ECO:0000313" key="2">
    <source>
        <dbReference type="EMBL" id="OMD31344.1"/>
    </source>
</evidence>
<proteinExistence type="predicted"/>
<evidence type="ECO:0000256" key="1">
    <source>
        <dbReference type="SAM" id="MobiDB-lite"/>
    </source>
</evidence>
<evidence type="ECO:0000313" key="3">
    <source>
        <dbReference type="Proteomes" id="UP000187465"/>
    </source>
</evidence>
<sequence length="393" mass="43617">MTASHASRAHAKLSASGSKRWLSCTPSAELESHFEETTSDFAEEGTAAHELSEIWLKFRLSQIKSGEHKKLWEKAKKGKYYSPEMEDYVQGYVAIVLERVSEARKRSKDAAVLLEQRLDFSAWVPDGFGTGDVLIIADDTMEVIDLKYGKGVPVSAEDNSQMRLYGLGALDGYGYLYDIQTVRMTIVQPRLDSVSTEDLPAADLVAWGDDYVKPRADMAAAGEGEFAAGDHCRFCRARSTCRKRAEENLELAKYDFREGSLLSTDEVGDVLGRIDQLQKWAEDIKKHALDQAEKHGVRYPGWKLVEGRSNRIYSDRDAVQAALIEGGFVEDKILTPRELLGITAMEKAVGKKKFEELLSDLIIKPVGKPTLATEKDPRPELSSAASAAADFND</sequence>
<comment type="caution">
    <text evidence="2">The sequence shown here is derived from an EMBL/GenBank/DDBJ whole genome shotgun (WGS) entry which is preliminary data.</text>
</comment>
<protein>
    <recommendedName>
        <fullName evidence="4">Nuclease</fullName>
    </recommendedName>
</protein>
<dbReference type="RefSeq" id="WP_076179153.1">
    <property type="nucleotide sequence ID" value="NZ_MKQP01000022.1"/>
</dbReference>
<dbReference type="Proteomes" id="UP000187465">
    <property type="component" value="Unassembled WGS sequence"/>
</dbReference>
<dbReference type="InterPro" id="IPR021229">
    <property type="entry name" value="DUF2800"/>
</dbReference>
<dbReference type="Gene3D" id="3.90.320.10">
    <property type="match status" value="1"/>
</dbReference>
<dbReference type="EMBL" id="MKQP01000022">
    <property type="protein sequence ID" value="OMD31344.1"/>
    <property type="molecule type" value="Genomic_DNA"/>
</dbReference>
<feature type="compositionally biased region" description="Low complexity" evidence="1">
    <location>
        <begin position="382"/>
        <end position="393"/>
    </location>
</feature>